<dbReference type="EMBL" id="BAAAFD010000011">
    <property type="protein sequence ID" value="GAA0859429.1"/>
    <property type="molecule type" value="Genomic_DNA"/>
</dbReference>
<dbReference type="InterPro" id="IPR045508">
    <property type="entry name" value="DUF6482"/>
</dbReference>
<protein>
    <recommendedName>
        <fullName evidence="3">NADH-quinone reductase</fullName>
    </recommendedName>
</protein>
<evidence type="ECO:0008006" key="3">
    <source>
        <dbReference type="Google" id="ProtNLM"/>
    </source>
</evidence>
<name>A0ABN1LRJ0_9ALTE</name>
<sequence length="82" mass="9561">MKLHIESIEGGTYLASTVEDKSQQLVRDNGSQPISFHCLNEIKTHFNHMSFEEVWLKQSTPYEEMVGLEVTNEKLEILIDWH</sequence>
<evidence type="ECO:0000313" key="2">
    <source>
        <dbReference type="Proteomes" id="UP001500359"/>
    </source>
</evidence>
<gene>
    <name evidence="1" type="ORF">GCM10009114_32870</name>
</gene>
<organism evidence="1 2">
    <name type="scientific">Aliiglaciecola litoralis</name>
    <dbReference type="NCBI Taxonomy" id="582857"/>
    <lineage>
        <taxon>Bacteria</taxon>
        <taxon>Pseudomonadati</taxon>
        <taxon>Pseudomonadota</taxon>
        <taxon>Gammaproteobacteria</taxon>
        <taxon>Alteromonadales</taxon>
        <taxon>Alteromonadaceae</taxon>
        <taxon>Aliiglaciecola</taxon>
    </lineage>
</organism>
<dbReference type="Proteomes" id="UP001500359">
    <property type="component" value="Unassembled WGS sequence"/>
</dbReference>
<dbReference type="Pfam" id="PF20090">
    <property type="entry name" value="DUF6482"/>
    <property type="match status" value="1"/>
</dbReference>
<reference evidence="1 2" key="1">
    <citation type="journal article" date="2019" name="Int. J. Syst. Evol. Microbiol.">
        <title>The Global Catalogue of Microorganisms (GCM) 10K type strain sequencing project: providing services to taxonomists for standard genome sequencing and annotation.</title>
        <authorList>
            <consortium name="The Broad Institute Genomics Platform"/>
            <consortium name="The Broad Institute Genome Sequencing Center for Infectious Disease"/>
            <person name="Wu L."/>
            <person name="Ma J."/>
        </authorList>
    </citation>
    <scope>NUCLEOTIDE SEQUENCE [LARGE SCALE GENOMIC DNA]</scope>
    <source>
        <strain evidence="1 2">JCM 15896</strain>
    </source>
</reference>
<keyword evidence="2" id="KW-1185">Reference proteome</keyword>
<dbReference type="RefSeq" id="WP_343861954.1">
    <property type="nucleotide sequence ID" value="NZ_BAAAFD010000011.1"/>
</dbReference>
<proteinExistence type="predicted"/>
<evidence type="ECO:0000313" key="1">
    <source>
        <dbReference type="EMBL" id="GAA0859429.1"/>
    </source>
</evidence>
<comment type="caution">
    <text evidence="1">The sequence shown here is derived from an EMBL/GenBank/DDBJ whole genome shotgun (WGS) entry which is preliminary data.</text>
</comment>
<accession>A0ABN1LRJ0</accession>